<dbReference type="PANTHER" id="PTHR15157">
    <property type="entry name" value="UV RADIATION RESISTANCE-ASSOCIATED GENE PROTEIN"/>
    <property type="match status" value="1"/>
</dbReference>
<feature type="region of interest" description="Disordered" evidence="3">
    <location>
        <begin position="303"/>
        <end position="322"/>
    </location>
</feature>
<reference evidence="4 5" key="1">
    <citation type="journal article" date="2023" name="G3 (Bethesda)">
        <title>A chromosome-length genome assembly and annotation of blackberry (Rubus argutus, cv. 'Hillquist').</title>
        <authorList>
            <person name="Bruna T."/>
            <person name="Aryal R."/>
            <person name="Dudchenko O."/>
            <person name="Sargent D.J."/>
            <person name="Mead D."/>
            <person name="Buti M."/>
            <person name="Cavallini A."/>
            <person name="Hytonen T."/>
            <person name="Andres J."/>
            <person name="Pham M."/>
            <person name="Weisz D."/>
            <person name="Mascagni F."/>
            <person name="Usai G."/>
            <person name="Natali L."/>
            <person name="Bassil N."/>
            <person name="Fernandez G.E."/>
            <person name="Lomsadze A."/>
            <person name="Armour M."/>
            <person name="Olukolu B."/>
            <person name="Poorten T."/>
            <person name="Britton C."/>
            <person name="Davik J."/>
            <person name="Ashrafi H."/>
            <person name="Aiden E.L."/>
            <person name="Borodovsky M."/>
            <person name="Worthington M."/>
        </authorList>
    </citation>
    <scope>NUCLEOTIDE SEQUENCE [LARGE SCALE GENOMIC DNA]</scope>
    <source>
        <strain evidence="4">PI 553951</strain>
    </source>
</reference>
<sequence length="491" mass="54826">MMNKKSSNCAICENSNLASICAGCVNYRLNNYNNSLKALKSRRDSLYSRLSDALVAKGKADDQQNWRVLQNEKLVKLREKLRRNKEQLVQGKAKIEKTSYDLKVKYGVLESALSMLEKNRAEQLEKFYPNLICTQSLGHMAITSERLHKQSVVIKQICKLFPQRRVTVEAKRKEGSGGQYDQICNASLPRGLDPHSVPSEELAASLGYCSSFVGAYYVFPSLIQLLNLVVQNLGAPALHNSGFAGSCSRIWQRDSYWDARPSSRSNEYPLFIPRQNYFSTSGENSWSDRSSSNFGVASIESERKPRLDSSGSSSFNYSSASPHSVETHKDLQRGISLLKKSVACITAYCYNSLCLDVPSEASTSEAFAKLLSTLSSSKEVHSVFSLKMACSRSCKQVQQLNKSVWNVNSAISSTTLLDSAHAMTMTKNFYENNIPNYATSFLSLTEMSDSGKNECMIEGWDLVEHPTLPPPSQSEDIEHWTRAMFIDATKT</sequence>
<evidence type="ECO:0008006" key="6">
    <source>
        <dbReference type="Google" id="ProtNLM"/>
    </source>
</evidence>
<feature type="compositionally biased region" description="Low complexity" evidence="3">
    <location>
        <begin position="309"/>
        <end position="322"/>
    </location>
</feature>
<evidence type="ECO:0000256" key="3">
    <source>
        <dbReference type="SAM" id="MobiDB-lite"/>
    </source>
</evidence>
<dbReference type="Proteomes" id="UP001457282">
    <property type="component" value="Unassembled WGS sequence"/>
</dbReference>
<keyword evidence="5" id="KW-1185">Reference proteome</keyword>
<evidence type="ECO:0000313" key="4">
    <source>
        <dbReference type="EMBL" id="KAK9903034.1"/>
    </source>
</evidence>
<gene>
    <name evidence="4" type="ORF">M0R45_001332</name>
</gene>
<dbReference type="PANTHER" id="PTHR15157:SF5">
    <property type="entry name" value="UV RADIATION RESISTANCE-ASSOCIATED GENE PROTEIN"/>
    <property type="match status" value="1"/>
</dbReference>
<evidence type="ECO:0000256" key="1">
    <source>
        <dbReference type="ARBA" id="ARBA00023054"/>
    </source>
</evidence>
<accession>A0AAW1VLV8</accession>
<protein>
    <recommendedName>
        <fullName evidence="6">DNA-directed RNA polymerase II protein</fullName>
    </recommendedName>
</protein>
<dbReference type="GO" id="GO:0000149">
    <property type="term" value="F:SNARE binding"/>
    <property type="evidence" value="ECO:0007669"/>
    <property type="project" value="TreeGrafter"/>
</dbReference>
<organism evidence="4 5">
    <name type="scientific">Rubus argutus</name>
    <name type="common">Southern blackberry</name>
    <dbReference type="NCBI Taxonomy" id="59490"/>
    <lineage>
        <taxon>Eukaryota</taxon>
        <taxon>Viridiplantae</taxon>
        <taxon>Streptophyta</taxon>
        <taxon>Embryophyta</taxon>
        <taxon>Tracheophyta</taxon>
        <taxon>Spermatophyta</taxon>
        <taxon>Magnoliopsida</taxon>
        <taxon>eudicotyledons</taxon>
        <taxon>Gunneridae</taxon>
        <taxon>Pentapetalae</taxon>
        <taxon>rosids</taxon>
        <taxon>fabids</taxon>
        <taxon>Rosales</taxon>
        <taxon>Rosaceae</taxon>
        <taxon>Rosoideae</taxon>
        <taxon>Rosoideae incertae sedis</taxon>
        <taxon>Rubus</taxon>
    </lineage>
</organism>
<feature type="coiled-coil region" evidence="2">
    <location>
        <begin position="29"/>
        <end position="98"/>
    </location>
</feature>
<dbReference type="GO" id="GO:0005768">
    <property type="term" value="C:endosome"/>
    <property type="evidence" value="ECO:0007669"/>
    <property type="project" value="TreeGrafter"/>
</dbReference>
<dbReference type="GO" id="GO:0035493">
    <property type="term" value="P:SNARE complex assembly"/>
    <property type="evidence" value="ECO:0007669"/>
    <property type="project" value="TreeGrafter"/>
</dbReference>
<evidence type="ECO:0000256" key="2">
    <source>
        <dbReference type="SAM" id="Coils"/>
    </source>
</evidence>
<dbReference type="EMBL" id="JBEDUW010000243">
    <property type="protein sequence ID" value="KAK9903034.1"/>
    <property type="molecule type" value="Genomic_DNA"/>
</dbReference>
<keyword evidence="1 2" id="KW-0175">Coiled coil</keyword>
<dbReference type="Pfam" id="PF10186">
    <property type="entry name" value="ATG14"/>
    <property type="match status" value="1"/>
</dbReference>
<evidence type="ECO:0000313" key="5">
    <source>
        <dbReference type="Proteomes" id="UP001457282"/>
    </source>
</evidence>
<dbReference type="GO" id="GO:0000323">
    <property type="term" value="C:lytic vacuole"/>
    <property type="evidence" value="ECO:0007669"/>
    <property type="project" value="TreeGrafter"/>
</dbReference>
<dbReference type="GO" id="GO:0032991">
    <property type="term" value="C:protein-containing complex"/>
    <property type="evidence" value="ECO:0007669"/>
    <property type="project" value="UniProtKB-ARBA"/>
</dbReference>
<dbReference type="InterPro" id="IPR018791">
    <property type="entry name" value="UV_resistance/autophagy_Atg14"/>
</dbReference>
<name>A0AAW1VLV8_RUBAR</name>
<comment type="caution">
    <text evidence="4">The sequence shown here is derived from an EMBL/GenBank/DDBJ whole genome shotgun (WGS) entry which is preliminary data.</text>
</comment>
<dbReference type="AlphaFoldDB" id="A0AAW1VLV8"/>
<proteinExistence type="predicted"/>